<dbReference type="Gene3D" id="3.40.630.30">
    <property type="match status" value="1"/>
</dbReference>
<keyword evidence="3" id="KW-1185">Reference proteome</keyword>
<comment type="caution">
    <text evidence="2">The sequence shown here is derived from an EMBL/GenBank/DDBJ whole genome shotgun (WGS) entry which is preliminary data.</text>
</comment>
<dbReference type="PROSITE" id="PS51186">
    <property type="entry name" value="GNAT"/>
    <property type="match status" value="1"/>
</dbReference>
<dbReference type="InterPro" id="IPR016181">
    <property type="entry name" value="Acyl_CoA_acyltransferase"/>
</dbReference>
<organism evidence="2 3">
    <name type="scientific">Christiangramia oceanisediminis</name>
    <dbReference type="NCBI Taxonomy" id="2920386"/>
    <lineage>
        <taxon>Bacteria</taxon>
        <taxon>Pseudomonadati</taxon>
        <taxon>Bacteroidota</taxon>
        <taxon>Flavobacteriia</taxon>
        <taxon>Flavobacteriales</taxon>
        <taxon>Flavobacteriaceae</taxon>
        <taxon>Christiangramia</taxon>
    </lineage>
</organism>
<protein>
    <submittedName>
        <fullName evidence="2">GNAT family N-acetyltransferase</fullName>
    </submittedName>
</protein>
<dbReference type="InterPro" id="IPR000182">
    <property type="entry name" value="GNAT_dom"/>
</dbReference>
<dbReference type="Proteomes" id="UP001155280">
    <property type="component" value="Unassembled WGS sequence"/>
</dbReference>
<feature type="domain" description="N-acetyltransferase" evidence="1">
    <location>
        <begin position="15"/>
        <end position="164"/>
    </location>
</feature>
<dbReference type="AlphaFoldDB" id="A0A9X2I6Z8"/>
<evidence type="ECO:0000259" key="1">
    <source>
        <dbReference type="PROSITE" id="PS51186"/>
    </source>
</evidence>
<dbReference type="EMBL" id="JANCNS010000001">
    <property type="protein sequence ID" value="MCP9198834.1"/>
    <property type="molecule type" value="Genomic_DNA"/>
</dbReference>
<dbReference type="Pfam" id="PF00583">
    <property type="entry name" value="Acetyltransf_1"/>
    <property type="match status" value="1"/>
</dbReference>
<name>A0A9X2I6Z8_9FLAO</name>
<evidence type="ECO:0000313" key="2">
    <source>
        <dbReference type="EMBL" id="MCP9198834.1"/>
    </source>
</evidence>
<proteinExistence type="predicted"/>
<dbReference type="InterPro" id="IPR050276">
    <property type="entry name" value="MshD_Acetyltransferase"/>
</dbReference>
<sequence length="167" mass="19191">MFRIIPVTGTKTIEPVARLAREIWTEHYTPIIGKDQVDYMLDKFQSATAIRQQLDQAVKYFLLEQDEEPVGYLSYRLEKDHLFLSKIYVLKSQRGKGIGKKALEFLKEQAGISGIQKIKLTVNKYNSNSIRAYEKMGFVQVDAIVQDIGNGFVMDDYVLEKTFSISK</sequence>
<dbReference type="GO" id="GO:0016747">
    <property type="term" value="F:acyltransferase activity, transferring groups other than amino-acyl groups"/>
    <property type="evidence" value="ECO:0007669"/>
    <property type="project" value="InterPro"/>
</dbReference>
<dbReference type="PANTHER" id="PTHR43617">
    <property type="entry name" value="L-AMINO ACID N-ACETYLTRANSFERASE"/>
    <property type="match status" value="1"/>
</dbReference>
<dbReference type="CDD" id="cd04301">
    <property type="entry name" value="NAT_SF"/>
    <property type="match status" value="1"/>
</dbReference>
<evidence type="ECO:0000313" key="3">
    <source>
        <dbReference type="Proteomes" id="UP001155280"/>
    </source>
</evidence>
<gene>
    <name evidence="2" type="ORF">MKO06_02880</name>
</gene>
<dbReference type="RefSeq" id="WP_241550835.1">
    <property type="nucleotide sequence ID" value="NZ_JANCNS010000001.1"/>
</dbReference>
<accession>A0A9X2I6Z8</accession>
<reference evidence="2" key="1">
    <citation type="submission" date="2022-07" db="EMBL/GenBank/DDBJ databases">
        <title>Gramela sediminis sp. nov., isolated from deep-sea sediment of the Indian Ocean.</title>
        <authorList>
            <person name="Shi H."/>
        </authorList>
    </citation>
    <scope>NUCLEOTIDE SEQUENCE</scope>
    <source>
        <strain evidence="2">GC03-9</strain>
    </source>
</reference>
<dbReference type="SUPFAM" id="SSF55729">
    <property type="entry name" value="Acyl-CoA N-acyltransferases (Nat)"/>
    <property type="match status" value="1"/>
</dbReference>